<gene>
    <name evidence="2" type="ORF">DPMN_136277</name>
</gene>
<proteinExistence type="predicted"/>
<sequence>MATISLLSKSFLDTATDKIDTDIETYSVSKPISASLMISVYTHYGPRFDHQTTSDVLDGISALGDLMLNTKKKGMKLSLFVIHNVTVFKSLFRINITNLITSMFYSREDPRGIRDNSREDSRGRMALMLNCREDAFQLKSREDCRKDDTVSLYQSIKIPDSSGANDHSFALHNGSFEFITRREREEREKRERERERREKRREREEAEERERERERERRGERASREIERERLASADTSLLDLCSRSFARSRYRAKISLSL</sequence>
<comment type="caution">
    <text evidence="2">The sequence shown here is derived from an EMBL/GenBank/DDBJ whole genome shotgun (WGS) entry which is preliminary data.</text>
</comment>
<dbReference type="EMBL" id="JAIWYP010000006">
    <property type="protein sequence ID" value="KAH3807929.1"/>
    <property type="molecule type" value="Genomic_DNA"/>
</dbReference>
<reference evidence="2" key="1">
    <citation type="journal article" date="2019" name="bioRxiv">
        <title>The Genome of the Zebra Mussel, Dreissena polymorpha: A Resource for Invasive Species Research.</title>
        <authorList>
            <person name="McCartney M.A."/>
            <person name="Auch B."/>
            <person name="Kono T."/>
            <person name="Mallez S."/>
            <person name="Zhang Y."/>
            <person name="Obille A."/>
            <person name="Becker A."/>
            <person name="Abrahante J.E."/>
            <person name="Garbe J."/>
            <person name="Badalamenti J.P."/>
            <person name="Herman A."/>
            <person name="Mangelson H."/>
            <person name="Liachko I."/>
            <person name="Sullivan S."/>
            <person name="Sone E.D."/>
            <person name="Koren S."/>
            <person name="Silverstein K.A.T."/>
            <person name="Beckman K.B."/>
            <person name="Gohl D.M."/>
        </authorList>
    </citation>
    <scope>NUCLEOTIDE SEQUENCE</scope>
    <source>
        <strain evidence="2">Duluth1</strain>
        <tissue evidence="2">Whole animal</tissue>
    </source>
</reference>
<reference evidence="2" key="2">
    <citation type="submission" date="2020-11" db="EMBL/GenBank/DDBJ databases">
        <authorList>
            <person name="McCartney M.A."/>
            <person name="Auch B."/>
            <person name="Kono T."/>
            <person name="Mallez S."/>
            <person name="Becker A."/>
            <person name="Gohl D.M."/>
            <person name="Silverstein K.A.T."/>
            <person name="Koren S."/>
            <person name="Bechman K.B."/>
            <person name="Herman A."/>
            <person name="Abrahante J.E."/>
            <person name="Garbe J."/>
        </authorList>
    </citation>
    <scope>NUCLEOTIDE SEQUENCE</scope>
    <source>
        <strain evidence="2">Duluth1</strain>
        <tissue evidence="2">Whole animal</tissue>
    </source>
</reference>
<evidence type="ECO:0000313" key="2">
    <source>
        <dbReference type="EMBL" id="KAH3807929.1"/>
    </source>
</evidence>
<organism evidence="2 3">
    <name type="scientific">Dreissena polymorpha</name>
    <name type="common">Zebra mussel</name>
    <name type="synonym">Mytilus polymorpha</name>
    <dbReference type="NCBI Taxonomy" id="45954"/>
    <lineage>
        <taxon>Eukaryota</taxon>
        <taxon>Metazoa</taxon>
        <taxon>Spiralia</taxon>
        <taxon>Lophotrochozoa</taxon>
        <taxon>Mollusca</taxon>
        <taxon>Bivalvia</taxon>
        <taxon>Autobranchia</taxon>
        <taxon>Heteroconchia</taxon>
        <taxon>Euheterodonta</taxon>
        <taxon>Imparidentia</taxon>
        <taxon>Neoheterodontei</taxon>
        <taxon>Myida</taxon>
        <taxon>Dreissenoidea</taxon>
        <taxon>Dreissenidae</taxon>
        <taxon>Dreissena</taxon>
    </lineage>
</organism>
<evidence type="ECO:0000256" key="1">
    <source>
        <dbReference type="SAM" id="MobiDB-lite"/>
    </source>
</evidence>
<dbReference type="Proteomes" id="UP000828390">
    <property type="component" value="Unassembled WGS sequence"/>
</dbReference>
<name>A0A9D4G2G0_DREPO</name>
<protein>
    <submittedName>
        <fullName evidence="2">Uncharacterized protein</fullName>
    </submittedName>
</protein>
<dbReference type="AlphaFoldDB" id="A0A9D4G2G0"/>
<accession>A0A9D4G2G0</accession>
<evidence type="ECO:0000313" key="3">
    <source>
        <dbReference type="Proteomes" id="UP000828390"/>
    </source>
</evidence>
<keyword evidence="3" id="KW-1185">Reference proteome</keyword>
<feature type="region of interest" description="Disordered" evidence="1">
    <location>
        <begin position="187"/>
        <end position="229"/>
    </location>
</feature>